<evidence type="ECO:0000256" key="5">
    <source>
        <dbReference type="ARBA" id="ARBA00023242"/>
    </source>
</evidence>
<protein>
    <recommendedName>
        <fullName evidence="7">TF-B3 domain-containing protein</fullName>
    </recommendedName>
</protein>
<proteinExistence type="predicted"/>
<dbReference type="SUPFAM" id="SSF101936">
    <property type="entry name" value="DNA-binding pseudobarrel domain"/>
    <property type="match status" value="4"/>
</dbReference>
<feature type="domain" description="TF-B3" evidence="7">
    <location>
        <begin position="534"/>
        <end position="611"/>
    </location>
</feature>
<gene>
    <name evidence="8" type="ORF">Cgig2_005169</name>
</gene>
<dbReference type="InterPro" id="IPR015300">
    <property type="entry name" value="DNA-bd_pseudobarrel_sf"/>
</dbReference>
<reference evidence="8" key="1">
    <citation type="submission" date="2022-04" db="EMBL/GenBank/DDBJ databases">
        <title>Carnegiea gigantea Genome sequencing and assembly v2.</title>
        <authorList>
            <person name="Copetti D."/>
            <person name="Sanderson M.J."/>
            <person name="Burquez A."/>
            <person name="Wojciechowski M.F."/>
        </authorList>
    </citation>
    <scope>NUCLEOTIDE SEQUENCE</scope>
    <source>
        <strain evidence="8">SGP5-SGP5p</strain>
        <tissue evidence="8">Aerial part</tissue>
    </source>
</reference>
<keyword evidence="3" id="KW-0238">DNA-binding</keyword>
<dbReference type="PANTHER" id="PTHR31391:SF157">
    <property type="entry name" value="B3 DOMAIN-CONTAINING PROTEIN REM16"/>
    <property type="match status" value="1"/>
</dbReference>
<feature type="region of interest" description="Disordered" evidence="6">
    <location>
        <begin position="377"/>
        <end position="401"/>
    </location>
</feature>
<feature type="region of interest" description="Disordered" evidence="6">
    <location>
        <begin position="648"/>
        <end position="727"/>
    </location>
</feature>
<dbReference type="GO" id="GO:0005634">
    <property type="term" value="C:nucleus"/>
    <property type="evidence" value="ECO:0007669"/>
    <property type="project" value="UniProtKB-SubCell"/>
</dbReference>
<evidence type="ECO:0000256" key="4">
    <source>
        <dbReference type="ARBA" id="ARBA00023163"/>
    </source>
</evidence>
<feature type="compositionally biased region" description="Acidic residues" evidence="6">
    <location>
        <begin position="648"/>
        <end position="663"/>
    </location>
</feature>
<evidence type="ECO:0000313" key="9">
    <source>
        <dbReference type="Proteomes" id="UP001153076"/>
    </source>
</evidence>
<evidence type="ECO:0000259" key="7">
    <source>
        <dbReference type="PROSITE" id="PS50863"/>
    </source>
</evidence>
<dbReference type="PROSITE" id="PS50863">
    <property type="entry name" value="B3"/>
    <property type="match status" value="4"/>
</dbReference>
<keyword evidence="5" id="KW-0539">Nucleus</keyword>
<feature type="compositionally biased region" description="Basic residues" evidence="6">
    <location>
        <begin position="682"/>
        <end position="692"/>
    </location>
</feature>
<keyword evidence="4" id="KW-0804">Transcription</keyword>
<accession>A0A9Q1QHQ8</accession>
<dbReference type="GO" id="GO:0003677">
    <property type="term" value="F:DNA binding"/>
    <property type="evidence" value="ECO:0007669"/>
    <property type="project" value="UniProtKB-KW"/>
</dbReference>
<feature type="compositionally biased region" description="Basic and acidic residues" evidence="6">
    <location>
        <begin position="798"/>
        <end position="820"/>
    </location>
</feature>
<dbReference type="Pfam" id="PF02362">
    <property type="entry name" value="B3"/>
    <property type="match status" value="4"/>
</dbReference>
<dbReference type="InterPro" id="IPR003340">
    <property type="entry name" value="B3_DNA-bd"/>
</dbReference>
<feature type="domain" description="TF-B3" evidence="7">
    <location>
        <begin position="426"/>
        <end position="520"/>
    </location>
</feature>
<comment type="subcellular location">
    <subcellularLocation>
        <location evidence="1">Nucleus</location>
    </subcellularLocation>
</comment>
<dbReference type="AlphaFoldDB" id="A0A9Q1QHQ8"/>
<keyword evidence="9" id="KW-1185">Reference proteome</keyword>
<name>A0A9Q1QHQ8_9CARY</name>
<dbReference type="CDD" id="cd10017">
    <property type="entry name" value="B3_DNA"/>
    <property type="match status" value="4"/>
</dbReference>
<dbReference type="InterPro" id="IPR044837">
    <property type="entry name" value="REM16-like"/>
</dbReference>
<dbReference type="SMART" id="SM01019">
    <property type="entry name" value="B3"/>
    <property type="match status" value="4"/>
</dbReference>
<feature type="domain" description="TF-B3" evidence="7">
    <location>
        <begin position="834"/>
        <end position="932"/>
    </location>
</feature>
<evidence type="ECO:0000256" key="6">
    <source>
        <dbReference type="SAM" id="MobiDB-lite"/>
    </source>
</evidence>
<sequence length="947" mass="107664">MAQGLECERCRTWEEEIYWKHFSSMHFFLFLPKDFHPHLITIKWVAADWAEVLPAKFAENMMAKLPDKVSLIGPSATMWDIELKKTDTVEFGGDGWKEFVKAYDLKDKTLLMFKYNQNSSFEVLIFDPESFCEKEKSYFVKQCRHGKAKHENGKKRTVTAALSMEVVEDEDDENDDHNDSEFVIYKKSRYDGSEGPTSGRNSCTPRKVVLACTPRGRGRPERMLLPCESGSNLEAQSGKEPEENGVLHDVIEREPKEKEATKEQNHVLEKEQNTLGNGATVLVTTHSHKSTENKGKPKRQVTIFKGIGVSFNHWLTLNSGHFAQPVNSLNIGYPEQQVQVPPPLLPPPEKSQKEINSEKELEGNGLVIGYHVAEQEPEENGAAKGQNTAEKKYSKEYKSNRRPVGEIEKENALKRALKGLTTEKSFISVMRPTAVYRRFYLTIPVEWMHKHLLFHHQQVVLRVGEKTWTAFFYPNGKNGGGLAGYGWKKFALDNLLEEFDVCLFELATQKHDPLIIMDVEIFRVIAEIVPPSPVLPAKFAENMTAKLPNKVPLIGPSAAMWDIELKKTNEVELGGDGWKEFVKTYNLKENNLLMFKYNQNLSFEVLIFDQESFCEKEVSYFVKQCRHEKAVHENAKKRTITEAFSMEIAEDDDSDDEDHDDPEFVVSKNSKNGIAEGPGRRNNPRTPRKAMLKRTPGGGGRPTKMMAVPSESQSKSKAQCENEPQENRAVLDVVEQEPEENGAAMEQSHVLEKEQNTLDNGGSIVRTAHSHKSTGKKGRPKRKAPARSPRKVVFQSDSAEKHSKEYKSNRRPVTETEKENALKRGLQQLTENGFLAVLRPSAVYKRFYLNIPAGWMNEHLLHRNRHVVLRMGDKTWLVYFYHSGKGWGGFTSGWKKFVIDNSLEESDACLFKLATPKDDPEIVMDVEIFRVIPEIPPASPVGRSTVN</sequence>
<feature type="compositionally biased region" description="Basic residues" evidence="6">
    <location>
        <begin position="768"/>
        <end position="790"/>
    </location>
</feature>
<dbReference type="OrthoDB" id="623918at2759"/>
<organism evidence="8 9">
    <name type="scientific">Carnegiea gigantea</name>
    <dbReference type="NCBI Taxonomy" id="171969"/>
    <lineage>
        <taxon>Eukaryota</taxon>
        <taxon>Viridiplantae</taxon>
        <taxon>Streptophyta</taxon>
        <taxon>Embryophyta</taxon>
        <taxon>Tracheophyta</taxon>
        <taxon>Spermatophyta</taxon>
        <taxon>Magnoliopsida</taxon>
        <taxon>eudicotyledons</taxon>
        <taxon>Gunneridae</taxon>
        <taxon>Pentapetalae</taxon>
        <taxon>Caryophyllales</taxon>
        <taxon>Cactineae</taxon>
        <taxon>Cactaceae</taxon>
        <taxon>Cactoideae</taxon>
        <taxon>Echinocereeae</taxon>
        <taxon>Carnegiea</taxon>
    </lineage>
</organism>
<feature type="region of interest" description="Disordered" evidence="6">
    <location>
        <begin position="760"/>
        <end position="820"/>
    </location>
</feature>
<dbReference type="Proteomes" id="UP001153076">
    <property type="component" value="Unassembled WGS sequence"/>
</dbReference>
<dbReference type="Gene3D" id="2.40.330.10">
    <property type="entry name" value="DNA-binding pseudobarrel domain"/>
    <property type="match status" value="4"/>
</dbReference>
<dbReference type="PANTHER" id="PTHR31391">
    <property type="entry name" value="B3 DOMAIN-CONTAINING PROTEIN OS11G0197600-RELATED"/>
    <property type="match status" value="1"/>
</dbReference>
<feature type="compositionally biased region" description="Polar residues" evidence="6">
    <location>
        <begin position="710"/>
        <end position="719"/>
    </location>
</feature>
<evidence type="ECO:0000256" key="2">
    <source>
        <dbReference type="ARBA" id="ARBA00023015"/>
    </source>
</evidence>
<evidence type="ECO:0000256" key="1">
    <source>
        <dbReference type="ARBA" id="ARBA00004123"/>
    </source>
</evidence>
<evidence type="ECO:0000313" key="8">
    <source>
        <dbReference type="EMBL" id="KAJ8442229.1"/>
    </source>
</evidence>
<evidence type="ECO:0000256" key="3">
    <source>
        <dbReference type="ARBA" id="ARBA00023125"/>
    </source>
</evidence>
<feature type="domain" description="TF-B3" evidence="7">
    <location>
        <begin position="36"/>
        <end position="129"/>
    </location>
</feature>
<feature type="compositionally biased region" description="Basic and acidic residues" evidence="6">
    <location>
        <begin position="389"/>
        <end position="401"/>
    </location>
</feature>
<comment type="caution">
    <text evidence="8">The sequence shown here is derived from an EMBL/GenBank/DDBJ whole genome shotgun (WGS) entry which is preliminary data.</text>
</comment>
<dbReference type="EMBL" id="JAKOGI010000144">
    <property type="protein sequence ID" value="KAJ8442229.1"/>
    <property type="molecule type" value="Genomic_DNA"/>
</dbReference>
<keyword evidence="2" id="KW-0805">Transcription regulation</keyword>